<dbReference type="InterPro" id="IPR046755">
    <property type="entry name" value="VAS1_LD"/>
</dbReference>
<feature type="region of interest" description="Disordered" evidence="6">
    <location>
        <begin position="125"/>
        <end position="150"/>
    </location>
</feature>
<feature type="transmembrane region" description="Helical" evidence="7">
    <location>
        <begin position="308"/>
        <end position="329"/>
    </location>
</feature>
<dbReference type="Gene3D" id="2.40.160.110">
    <property type="match status" value="1"/>
</dbReference>
<proteinExistence type="inferred from homology"/>
<dbReference type="Pfam" id="PF05827">
    <property type="entry name" value="VAS1_LD"/>
    <property type="match status" value="1"/>
</dbReference>
<dbReference type="InterPro" id="IPR008388">
    <property type="entry name" value="Ac45_acc_su"/>
</dbReference>
<dbReference type="OrthoDB" id="9985059at2759"/>
<dbReference type="KEGG" id="dvv:114330508"/>
<dbReference type="PANTHER" id="PTHR12471">
    <property type="entry name" value="VACUOLAR ATP SYNTHASE SUBUNIT S1"/>
    <property type="match status" value="1"/>
</dbReference>
<dbReference type="GO" id="GO:0030641">
    <property type="term" value="P:regulation of cellular pH"/>
    <property type="evidence" value="ECO:0007669"/>
    <property type="project" value="TreeGrafter"/>
</dbReference>
<evidence type="ECO:0000313" key="10">
    <source>
        <dbReference type="RefSeq" id="XP_028135652.1"/>
    </source>
</evidence>
<feature type="domain" description="V-type proton ATPase subunit S1/VOA1 transmembrane" evidence="9">
    <location>
        <begin position="302"/>
        <end position="340"/>
    </location>
</feature>
<accession>A0A6P7FKX5</accession>
<dbReference type="RefSeq" id="XP_028135652.1">
    <property type="nucleotide sequence ID" value="XM_028279851.1"/>
</dbReference>
<comment type="similarity">
    <text evidence="2">Belongs to the vacuolar ATPase subunit S1 family.</text>
</comment>
<dbReference type="AlphaFoldDB" id="A0A6P7FKX5"/>
<organism evidence="10">
    <name type="scientific">Diabrotica virgifera virgifera</name>
    <name type="common">western corn rootworm</name>
    <dbReference type="NCBI Taxonomy" id="50390"/>
    <lineage>
        <taxon>Eukaryota</taxon>
        <taxon>Metazoa</taxon>
        <taxon>Ecdysozoa</taxon>
        <taxon>Arthropoda</taxon>
        <taxon>Hexapoda</taxon>
        <taxon>Insecta</taxon>
        <taxon>Pterygota</taxon>
        <taxon>Neoptera</taxon>
        <taxon>Endopterygota</taxon>
        <taxon>Coleoptera</taxon>
        <taxon>Polyphaga</taxon>
        <taxon>Cucujiformia</taxon>
        <taxon>Chrysomeloidea</taxon>
        <taxon>Chrysomelidae</taxon>
        <taxon>Galerucinae</taxon>
        <taxon>Diabroticina</taxon>
        <taxon>Diabroticites</taxon>
        <taxon>Diabrotica</taxon>
    </lineage>
</organism>
<evidence type="ECO:0000256" key="5">
    <source>
        <dbReference type="ARBA" id="ARBA00023136"/>
    </source>
</evidence>
<feature type="domain" description="V-type proton ATPase subunit S1 luminal" evidence="8">
    <location>
        <begin position="218"/>
        <end position="287"/>
    </location>
</feature>
<keyword evidence="3 7" id="KW-0812">Transmembrane</keyword>
<keyword evidence="4 7" id="KW-1133">Transmembrane helix</keyword>
<evidence type="ECO:0000256" key="4">
    <source>
        <dbReference type="ARBA" id="ARBA00022989"/>
    </source>
</evidence>
<gene>
    <name evidence="10" type="primary">LOC114330508</name>
</gene>
<dbReference type="GO" id="GO:0033176">
    <property type="term" value="C:proton-transporting V-type ATPase complex"/>
    <property type="evidence" value="ECO:0007669"/>
    <property type="project" value="TreeGrafter"/>
</dbReference>
<comment type="subcellular location">
    <subcellularLocation>
        <location evidence="1">Membrane</location>
        <topology evidence="1">Single-pass membrane protein</topology>
    </subcellularLocation>
</comment>
<dbReference type="InParanoid" id="A0A6P7FKX5"/>
<evidence type="ECO:0000256" key="7">
    <source>
        <dbReference type="SAM" id="Phobius"/>
    </source>
</evidence>
<dbReference type="InterPro" id="IPR046756">
    <property type="entry name" value="VAS1/VOA1_TM"/>
</dbReference>
<evidence type="ECO:0000256" key="2">
    <source>
        <dbReference type="ARBA" id="ARBA00009037"/>
    </source>
</evidence>
<sequence>MLFKAVIIFIFNIYCTNGAVFLWSNHELNISPLEEFSTNNFVEVIERFKSPDVFVFKSPSALSETIKPILKGYYSIYNPNGVIELENIIDLTGNSEQDIQTIQKTIADSRNFISVVIIPNHEVKRSRRQAPAESEEDELEQSDKDAPPVGPVIYRAQKSTKDGLKLFALLYSSKALLLRKNESEGDIYLGQTAEDMITYNTHPNPRLNIIVPVPDKGKFTLRFNFNWNNGYWYMSSVKIEETQSPDYTLYTSEDIYAAESFSYHCNGQTLFQANGTELYIYDLQVQIDSRNGKFGDANDCVPFITVPIWSGIFITFILGIGMVIALFAIMDIKTMDKFDNYKTKNLAITVSD</sequence>
<keyword evidence="5 7" id="KW-0472">Membrane</keyword>
<evidence type="ECO:0000256" key="3">
    <source>
        <dbReference type="ARBA" id="ARBA00022692"/>
    </source>
</evidence>
<evidence type="ECO:0000256" key="6">
    <source>
        <dbReference type="SAM" id="MobiDB-lite"/>
    </source>
</evidence>
<evidence type="ECO:0000256" key="1">
    <source>
        <dbReference type="ARBA" id="ARBA00004167"/>
    </source>
</evidence>
<protein>
    <submittedName>
        <fullName evidence="10">Uncharacterized protein LOC114330508</fullName>
    </submittedName>
</protein>
<evidence type="ECO:0000259" key="9">
    <source>
        <dbReference type="Pfam" id="PF20520"/>
    </source>
</evidence>
<reference evidence="10" key="1">
    <citation type="submission" date="2025-08" db="UniProtKB">
        <authorList>
            <consortium name="RefSeq"/>
        </authorList>
    </citation>
    <scope>IDENTIFICATION</scope>
    <source>
        <tissue evidence="10">Whole insect</tissue>
    </source>
</reference>
<dbReference type="Pfam" id="PF20520">
    <property type="entry name" value="Ac45-VOA1_TM"/>
    <property type="match status" value="1"/>
</dbReference>
<dbReference type="PANTHER" id="PTHR12471:SF4">
    <property type="entry name" value="AGAP001624-PA"/>
    <property type="match status" value="1"/>
</dbReference>
<dbReference type="GO" id="GO:0001671">
    <property type="term" value="F:ATPase activator activity"/>
    <property type="evidence" value="ECO:0007669"/>
    <property type="project" value="TreeGrafter"/>
</dbReference>
<name>A0A6P7FKX5_DIAVI</name>
<evidence type="ECO:0000259" key="8">
    <source>
        <dbReference type="Pfam" id="PF05827"/>
    </source>
</evidence>